<reference evidence="1" key="1">
    <citation type="submission" date="2022-04" db="EMBL/GenBank/DDBJ databases">
        <title>Carnegiea gigantea Genome sequencing and assembly v2.</title>
        <authorList>
            <person name="Copetti D."/>
            <person name="Sanderson M.J."/>
            <person name="Burquez A."/>
            <person name="Wojciechowski M.F."/>
        </authorList>
    </citation>
    <scope>NUCLEOTIDE SEQUENCE</scope>
    <source>
        <strain evidence="1">SGP5-SGP5p</strain>
        <tissue evidence="1">Aerial part</tissue>
    </source>
</reference>
<gene>
    <name evidence="1" type="ORF">Cgig2_015622</name>
</gene>
<proteinExistence type="predicted"/>
<organism evidence="1 2">
    <name type="scientific">Carnegiea gigantea</name>
    <dbReference type="NCBI Taxonomy" id="171969"/>
    <lineage>
        <taxon>Eukaryota</taxon>
        <taxon>Viridiplantae</taxon>
        <taxon>Streptophyta</taxon>
        <taxon>Embryophyta</taxon>
        <taxon>Tracheophyta</taxon>
        <taxon>Spermatophyta</taxon>
        <taxon>Magnoliopsida</taxon>
        <taxon>eudicotyledons</taxon>
        <taxon>Gunneridae</taxon>
        <taxon>Pentapetalae</taxon>
        <taxon>Caryophyllales</taxon>
        <taxon>Cactineae</taxon>
        <taxon>Cactaceae</taxon>
        <taxon>Cactoideae</taxon>
        <taxon>Echinocereeae</taxon>
        <taxon>Carnegiea</taxon>
    </lineage>
</organism>
<sequence>MRRALPALRGKPRCEGCNSASNLDRHGSSADIITWDCLKRLKHSGREITPLVHPILGFRGQEFGHRSKARNLEVDFLVVDVPTAYNVILGRLTLHKVKAIIASVGKFLGDQQTTRKCYLVNIRPLAECSDDRELVWQQPSHKMPCIAPPTVAEALPSIPSLR</sequence>
<keyword evidence="2" id="KW-1185">Reference proteome</keyword>
<dbReference type="EMBL" id="JAKOGI010001043">
    <property type="protein sequence ID" value="KAJ8428181.1"/>
    <property type="molecule type" value="Genomic_DNA"/>
</dbReference>
<evidence type="ECO:0000313" key="2">
    <source>
        <dbReference type="Proteomes" id="UP001153076"/>
    </source>
</evidence>
<protein>
    <submittedName>
        <fullName evidence="1">Uncharacterized protein</fullName>
    </submittedName>
</protein>
<evidence type="ECO:0000313" key="1">
    <source>
        <dbReference type="EMBL" id="KAJ8428181.1"/>
    </source>
</evidence>
<comment type="caution">
    <text evidence="1">The sequence shown here is derived from an EMBL/GenBank/DDBJ whole genome shotgun (WGS) entry which is preliminary data.</text>
</comment>
<dbReference type="PANTHER" id="PTHR33240:SF17">
    <property type="entry name" value="EUKARYOTIC PEPTIDE CHAIN RELEASE FACTOR GTP-BINDING SUBUNIT-LIKE"/>
    <property type="match status" value="1"/>
</dbReference>
<accession>A0A9Q1JNJ6</accession>
<dbReference type="AlphaFoldDB" id="A0A9Q1JNJ6"/>
<dbReference type="PANTHER" id="PTHR33240">
    <property type="entry name" value="OS08G0508500 PROTEIN"/>
    <property type="match status" value="1"/>
</dbReference>
<dbReference type="Proteomes" id="UP001153076">
    <property type="component" value="Unassembled WGS sequence"/>
</dbReference>
<dbReference type="OrthoDB" id="2919534at2759"/>
<name>A0A9Q1JNJ6_9CARY</name>